<dbReference type="Proteomes" id="UP001203945">
    <property type="component" value="Unassembled WGS sequence"/>
</dbReference>
<feature type="transmembrane region" description="Helical" evidence="1">
    <location>
        <begin position="425"/>
        <end position="448"/>
    </location>
</feature>
<sequence>MTEQITRTEFERMLMDPDVPDSALRPYVMIDPLESQALQPSVVVNPDRVAAGGLESAMALGSLNKVARWRRNQRYRARVAKGWSGPKVVAEGDSWFQYPLLLDDVIDHLSDRWAIYDNSAAGDLLRDMARQDEIGVSVRSEKPDYLLLSGGGNDVLGGGSLERHVASFKAGLRPEDYVQDTFDALLSSTMRIYADIIETGLSAGAGKVVCHCYDYALPNSGRWLGRPLAKLGINDPGLQRAILHILIDRFHDSLIVMARKFGGRVRIADTRRTVDPGNWYDELHPTSVGYAGPAQKIRAAANAGGGLESVDVIVPKPVERPLDVADTEAVSRLLDTSEDRLLDELGRRQTILELDPGAADTLSLELTTGGVEGVGDVFRKLGGRVLARQQRELYALLCGDDPATKGEREKLRGALNLSDTALTGALAAAMIAVGCPPFVAPLIAAVIVRRGIYPAYEETCRLWGESIAADDQKAAAPAP</sequence>
<keyword evidence="1" id="KW-0812">Transmembrane</keyword>
<keyword evidence="1" id="KW-0472">Membrane</keyword>
<accession>A0ABT1MPK1</accession>
<keyword evidence="1" id="KW-1133">Transmembrane helix</keyword>
<dbReference type="EMBL" id="JAKZEU010000002">
    <property type="protein sequence ID" value="MCQ0970223.1"/>
    <property type="molecule type" value="Genomic_DNA"/>
</dbReference>
<gene>
    <name evidence="2" type="ORF">MLD63_07290</name>
</gene>
<proteinExistence type="predicted"/>
<reference evidence="2 3" key="1">
    <citation type="submission" date="2022-03" db="EMBL/GenBank/DDBJ databases">
        <authorList>
            <person name="He Y."/>
        </authorList>
    </citation>
    <scope>NUCLEOTIDE SEQUENCE [LARGE SCALE GENOMIC DNA]</scope>
    <source>
        <strain evidence="2 3">TK19116</strain>
    </source>
</reference>
<evidence type="ECO:0000313" key="2">
    <source>
        <dbReference type="EMBL" id="MCQ0970223.1"/>
    </source>
</evidence>
<dbReference type="RefSeq" id="WP_255329206.1">
    <property type="nucleotide sequence ID" value="NZ_JAKZEU010000002.1"/>
</dbReference>
<evidence type="ECO:0000256" key="1">
    <source>
        <dbReference type="SAM" id="Phobius"/>
    </source>
</evidence>
<protein>
    <recommendedName>
        <fullName evidence="4">SGNH hydrolase-type esterase domain-containing protein</fullName>
    </recommendedName>
</protein>
<name>A0ABT1MPK1_9RHOB</name>
<dbReference type="InterPro" id="IPR036514">
    <property type="entry name" value="SGNH_hydro_sf"/>
</dbReference>
<evidence type="ECO:0000313" key="3">
    <source>
        <dbReference type="Proteomes" id="UP001203945"/>
    </source>
</evidence>
<organism evidence="2 3">
    <name type="scientific">Paracoccus albicereus</name>
    <dbReference type="NCBI Taxonomy" id="2922394"/>
    <lineage>
        <taxon>Bacteria</taxon>
        <taxon>Pseudomonadati</taxon>
        <taxon>Pseudomonadota</taxon>
        <taxon>Alphaproteobacteria</taxon>
        <taxon>Rhodobacterales</taxon>
        <taxon>Paracoccaceae</taxon>
        <taxon>Paracoccus</taxon>
    </lineage>
</organism>
<evidence type="ECO:0008006" key="4">
    <source>
        <dbReference type="Google" id="ProtNLM"/>
    </source>
</evidence>
<dbReference type="Gene3D" id="3.40.50.1110">
    <property type="entry name" value="SGNH hydrolase"/>
    <property type="match status" value="1"/>
</dbReference>
<keyword evidence="3" id="KW-1185">Reference proteome</keyword>
<comment type="caution">
    <text evidence="2">The sequence shown here is derived from an EMBL/GenBank/DDBJ whole genome shotgun (WGS) entry which is preliminary data.</text>
</comment>
<dbReference type="SUPFAM" id="SSF52266">
    <property type="entry name" value="SGNH hydrolase"/>
    <property type="match status" value="1"/>
</dbReference>